<dbReference type="PANTHER" id="PTHR10587">
    <property type="entry name" value="GLYCOSYL TRANSFERASE-RELATED"/>
    <property type="match status" value="1"/>
</dbReference>
<reference evidence="3 4" key="1">
    <citation type="journal article" date="2018" name="Front. Microbiol.">
        <title>Genome Sequencing of Streptomyces atratus SCSIOZH16 and Activation Production of Nocardamine via Metabolic Engineering.</title>
        <authorList>
            <person name="Li Y."/>
            <person name="Zhang C."/>
            <person name="Liu C."/>
            <person name="Ju J."/>
            <person name="Ma J."/>
        </authorList>
    </citation>
    <scope>NUCLEOTIDE SEQUENCE [LARGE SCALE GENOMIC DNA]</scope>
    <source>
        <strain evidence="3 4">SCSIO_ZH16</strain>
    </source>
</reference>
<evidence type="ECO:0000259" key="2">
    <source>
        <dbReference type="PROSITE" id="PS51677"/>
    </source>
</evidence>
<dbReference type="KEGG" id="sata:C5746_42000"/>
<dbReference type="SUPFAM" id="SSF88713">
    <property type="entry name" value="Glycoside hydrolase/deacetylase"/>
    <property type="match status" value="1"/>
</dbReference>
<feature type="signal peptide" evidence="1">
    <location>
        <begin position="1"/>
        <end position="30"/>
    </location>
</feature>
<organism evidence="3 4">
    <name type="scientific">Streptomyces atratus</name>
    <dbReference type="NCBI Taxonomy" id="1893"/>
    <lineage>
        <taxon>Bacteria</taxon>
        <taxon>Bacillati</taxon>
        <taxon>Actinomycetota</taxon>
        <taxon>Actinomycetes</taxon>
        <taxon>Kitasatosporales</taxon>
        <taxon>Streptomycetaceae</taxon>
        <taxon>Streptomyces</taxon>
    </lineage>
</organism>
<dbReference type="Proteomes" id="UP000252698">
    <property type="component" value="Chromosome"/>
</dbReference>
<gene>
    <name evidence="3" type="ORF">C5746_42000</name>
</gene>
<evidence type="ECO:0000313" key="3">
    <source>
        <dbReference type="EMBL" id="AXE82329.1"/>
    </source>
</evidence>
<dbReference type="InterPro" id="IPR011330">
    <property type="entry name" value="Glyco_hydro/deAcase_b/a-brl"/>
</dbReference>
<evidence type="ECO:0000313" key="4">
    <source>
        <dbReference type="Proteomes" id="UP000252698"/>
    </source>
</evidence>
<dbReference type="CDD" id="cd10959">
    <property type="entry name" value="CE4_NodB_like_3"/>
    <property type="match status" value="1"/>
</dbReference>
<dbReference type="Gene3D" id="3.20.20.370">
    <property type="entry name" value="Glycoside hydrolase/deacetylase"/>
    <property type="match status" value="1"/>
</dbReference>
<dbReference type="EMBL" id="CP027306">
    <property type="protein sequence ID" value="AXE82329.1"/>
    <property type="molecule type" value="Genomic_DNA"/>
</dbReference>
<proteinExistence type="predicted"/>
<dbReference type="InterPro" id="IPR050248">
    <property type="entry name" value="Polysacc_deacetylase_ArnD"/>
</dbReference>
<dbReference type="GO" id="GO:0005975">
    <property type="term" value="P:carbohydrate metabolic process"/>
    <property type="evidence" value="ECO:0007669"/>
    <property type="project" value="InterPro"/>
</dbReference>
<accession>A0A2Z5JQ02</accession>
<keyword evidence="1" id="KW-0732">Signal</keyword>
<dbReference type="Pfam" id="PF01522">
    <property type="entry name" value="Polysacc_deac_1"/>
    <property type="match status" value="1"/>
</dbReference>
<dbReference type="PROSITE" id="PS51677">
    <property type="entry name" value="NODB"/>
    <property type="match status" value="1"/>
</dbReference>
<protein>
    <submittedName>
        <fullName evidence="3">Polysaccharide deacetylase family protein</fullName>
    </submittedName>
</protein>
<dbReference type="PANTHER" id="PTHR10587:SF137">
    <property type="entry name" value="4-DEOXY-4-FORMAMIDO-L-ARABINOSE-PHOSPHOUNDECAPRENOL DEFORMYLASE ARND-RELATED"/>
    <property type="match status" value="1"/>
</dbReference>
<dbReference type="InterPro" id="IPR002509">
    <property type="entry name" value="NODB_dom"/>
</dbReference>
<name>A0A2Z5JQ02_STRAR</name>
<dbReference type="GO" id="GO:0016810">
    <property type="term" value="F:hydrolase activity, acting on carbon-nitrogen (but not peptide) bonds"/>
    <property type="evidence" value="ECO:0007669"/>
    <property type="project" value="InterPro"/>
</dbReference>
<feature type="domain" description="NodB homology" evidence="2">
    <location>
        <begin position="52"/>
        <end position="237"/>
    </location>
</feature>
<evidence type="ECO:0000256" key="1">
    <source>
        <dbReference type="SAM" id="SignalP"/>
    </source>
</evidence>
<feature type="chain" id="PRO_5016317679" evidence="1">
    <location>
        <begin position="31"/>
        <end position="251"/>
    </location>
</feature>
<sequence>MNPRPMRTRPAFRVPLAVSALALTAHVAPAATWLPGPRRRWFPSLAGLGHPGHIALTFDDGPDPRSTPHFLHVLDQLSTRATFFVLGESLLRHPGLGRDIAGRGHELAVHGWTHNRPWLPTVVRDVREVSRAAEAVRRISGVRPLWYRPPYGILTGGRWTAALQSGLRPVLWSAWGQDWTEGATPEGVLATVRSGLRGGGTVLLHDADLASSGRWRATLAMLPELISGLRAEGLTVGPLVDHGLTSLRRAS</sequence>
<dbReference type="AlphaFoldDB" id="A0A2Z5JQ02"/>